<dbReference type="SUPFAM" id="SSF57829">
    <property type="entry name" value="Zn-binding ribosomal proteins"/>
    <property type="match status" value="1"/>
</dbReference>
<name>A0A9D1GPL5_9BACT</name>
<evidence type="ECO:0000256" key="5">
    <source>
        <dbReference type="HAMAP-Rule" id="MF_00340"/>
    </source>
</evidence>
<feature type="compositionally biased region" description="Basic residues" evidence="6">
    <location>
        <begin position="1"/>
        <end position="18"/>
    </location>
</feature>
<keyword evidence="2 5" id="KW-0689">Ribosomal protein</keyword>
<evidence type="ECO:0000256" key="1">
    <source>
        <dbReference type="ARBA" id="ARBA00008560"/>
    </source>
</evidence>
<accession>A0A9D1GPL5</accession>
<dbReference type="AlphaFoldDB" id="A0A9D1GPL5"/>
<dbReference type="Pfam" id="PF01783">
    <property type="entry name" value="Ribosomal_L32p"/>
    <property type="match status" value="1"/>
</dbReference>
<dbReference type="InterPro" id="IPR011332">
    <property type="entry name" value="Ribosomal_zn-bd"/>
</dbReference>
<comment type="caution">
    <text evidence="7">The sequence shown here is derived from an EMBL/GenBank/DDBJ whole genome shotgun (WGS) entry which is preliminary data.</text>
</comment>
<sequence length="60" mass="6906">MAHPKHKLSKQRRDKRRTHDFAPVPTLATCPNCGATVIYHRVCPECGYYRGRQIVVKNAE</sequence>
<gene>
    <name evidence="5 7" type="primary">rpmF</name>
    <name evidence="7" type="ORF">IAC35_07700</name>
</gene>
<dbReference type="NCBIfam" id="TIGR01031">
    <property type="entry name" value="rpmF_bact"/>
    <property type="match status" value="1"/>
</dbReference>
<reference evidence="7" key="2">
    <citation type="journal article" date="2021" name="PeerJ">
        <title>Extensive microbial diversity within the chicken gut microbiome revealed by metagenomics and culture.</title>
        <authorList>
            <person name="Gilroy R."/>
            <person name="Ravi A."/>
            <person name="Getino M."/>
            <person name="Pursley I."/>
            <person name="Horton D.L."/>
            <person name="Alikhan N.F."/>
            <person name="Baker D."/>
            <person name="Gharbi K."/>
            <person name="Hall N."/>
            <person name="Watson M."/>
            <person name="Adriaenssens E.M."/>
            <person name="Foster-Nyarko E."/>
            <person name="Jarju S."/>
            <person name="Secka A."/>
            <person name="Antonio M."/>
            <person name="Oren A."/>
            <person name="Chaudhuri R.R."/>
            <person name="La Ragione R."/>
            <person name="Hildebrand F."/>
            <person name="Pallen M.J."/>
        </authorList>
    </citation>
    <scope>NUCLEOTIDE SEQUENCE</scope>
    <source>
        <strain evidence="7">ChiHecec2B26-709</strain>
    </source>
</reference>
<evidence type="ECO:0000256" key="4">
    <source>
        <dbReference type="ARBA" id="ARBA00035178"/>
    </source>
</evidence>
<dbReference type="InterPro" id="IPR044957">
    <property type="entry name" value="Ribosomal_bL32_bact"/>
</dbReference>
<keyword evidence="3 5" id="KW-0687">Ribonucleoprotein</keyword>
<dbReference type="GO" id="GO:0006412">
    <property type="term" value="P:translation"/>
    <property type="evidence" value="ECO:0007669"/>
    <property type="project" value="UniProtKB-UniRule"/>
</dbReference>
<dbReference type="HAMAP" id="MF_00340">
    <property type="entry name" value="Ribosomal_bL32"/>
    <property type="match status" value="1"/>
</dbReference>
<dbReference type="GO" id="GO:0003735">
    <property type="term" value="F:structural constituent of ribosome"/>
    <property type="evidence" value="ECO:0007669"/>
    <property type="project" value="InterPro"/>
</dbReference>
<reference evidence="7" key="1">
    <citation type="submission" date="2020-10" db="EMBL/GenBank/DDBJ databases">
        <authorList>
            <person name="Gilroy R."/>
        </authorList>
    </citation>
    <scope>NUCLEOTIDE SEQUENCE</scope>
    <source>
        <strain evidence="7">ChiHecec2B26-709</strain>
    </source>
</reference>
<dbReference type="GO" id="GO:0015934">
    <property type="term" value="C:large ribosomal subunit"/>
    <property type="evidence" value="ECO:0007669"/>
    <property type="project" value="InterPro"/>
</dbReference>
<evidence type="ECO:0000256" key="2">
    <source>
        <dbReference type="ARBA" id="ARBA00022980"/>
    </source>
</evidence>
<dbReference type="InterPro" id="IPR002677">
    <property type="entry name" value="Ribosomal_bL32"/>
</dbReference>
<evidence type="ECO:0000313" key="7">
    <source>
        <dbReference type="EMBL" id="HIT47721.1"/>
    </source>
</evidence>
<organism evidence="7 8">
    <name type="scientific">Candidatus Cryptobacteroides merdipullorum</name>
    <dbReference type="NCBI Taxonomy" id="2840771"/>
    <lineage>
        <taxon>Bacteria</taxon>
        <taxon>Pseudomonadati</taxon>
        <taxon>Bacteroidota</taxon>
        <taxon>Bacteroidia</taxon>
        <taxon>Bacteroidales</taxon>
        <taxon>Candidatus Cryptobacteroides</taxon>
    </lineage>
</organism>
<dbReference type="Proteomes" id="UP000886881">
    <property type="component" value="Unassembled WGS sequence"/>
</dbReference>
<dbReference type="EMBL" id="DVLC01000138">
    <property type="protein sequence ID" value="HIT47721.1"/>
    <property type="molecule type" value="Genomic_DNA"/>
</dbReference>
<dbReference type="PANTHER" id="PTHR35534:SF1">
    <property type="entry name" value="LARGE RIBOSOMAL SUBUNIT PROTEIN BL32"/>
    <property type="match status" value="1"/>
</dbReference>
<dbReference type="PANTHER" id="PTHR35534">
    <property type="entry name" value="50S RIBOSOMAL PROTEIN L32"/>
    <property type="match status" value="1"/>
</dbReference>
<evidence type="ECO:0000256" key="3">
    <source>
        <dbReference type="ARBA" id="ARBA00023274"/>
    </source>
</evidence>
<proteinExistence type="inferred from homology"/>
<evidence type="ECO:0000256" key="6">
    <source>
        <dbReference type="SAM" id="MobiDB-lite"/>
    </source>
</evidence>
<protein>
    <recommendedName>
        <fullName evidence="4 5">Large ribosomal subunit protein bL32</fullName>
    </recommendedName>
</protein>
<feature type="region of interest" description="Disordered" evidence="6">
    <location>
        <begin position="1"/>
        <end position="20"/>
    </location>
</feature>
<evidence type="ECO:0000313" key="8">
    <source>
        <dbReference type="Proteomes" id="UP000886881"/>
    </source>
</evidence>
<comment type="similarity">
    <text evidence="1 5">Belongs to the bacterial ribosomal protein bL32 family.</text>
</comment>